<dbReference type="Gene3D" id="1.20.1270.60">
    <property type="entry name" value="Arfaptin homology (AH) domain/BAR domain"/>
    <property type="match status" value="2"/>
</dbReference>
<feature type="compositionally biased region" description="Basic and acidic residues" evidence="1">
    <location>
        <begin position="340"/>
        <end position="376"/>
    </location>
</feature>
<feature type="region of interest" description="Disordered" evidence="1">
    <location>
        <begin position="282"/>
        <end position="383"/>
    </location>
</feature>
<reference evidence="2 3" key="1">
    <citation type="journal article" date="2011" name="Proc. Natl. Acad. Sci. U.S.A.">
        <title>Evolutionary erosion of yeast sex chromosomes by mating-type switching accidents.</title>
        <authorList>
            <person name="Gordon J.L."/>
            <person name="Armisen D."/>
            <person name="Proux-Wera E."/>
            <person name="Oheigeartaigh S.S."/>
            <person name="Byrne K.P."/>
            <person name="Wolfe K.H."/>
        </authorList>
    </citation>
    <scope>NUCLEOTIDE SEQUENCE [LARGE SCALE GENOMIC DNA]</scope>
    <source>
        <strain evidence="3">ATCC MYA-139 / BCRC 22969 / CBS 8797 / CCRC 22969 / KCTC 17520 / NBRC 10181 / NCYC 3082</strain>
    </source>
</reference>
<feature type="region of interest" description="Disordered" evidence="1">
    <location>
        <begin position="156"/>
        <end position="198"/>
    </location>
</feature>
<organism evidence="2 3">
    <name type="scientific">Huiozyma naganishii (strain ATCC MYA-139 / BCRC 22969 / CBS 8797 / KCTC 17520 / NBRC 10181 / NCYC 3082 / Yp74L-3)</name>
    <name type="common">Yeast</name>
    <name type="synonym">Kazachstania naganishii</name>
    <dbReference type="NCBI Taxonomy" id="1071383"/>
    <lineage>
        <taxon>Eukaryota</taxon>
        <taxon>Fungi</taxon>
        <taxon>Dikarya</taxon>
        <taxon>Ascomycota</taxon>
        <taxon>Saccharomycotina</taxon>
        <taxon>Saccharomycetes</taxon>
        <taxon>Saccharomycetales</taxon>
        <taxon>Saccharomycetaceae</taxon>
        <taxon>Huiozyma</taxon>
    </lineage>
</organism>
<dbReference type="GeneID" id="34524081"/>
<gene>
    <name evidence="2" type="primary">KNAG0A07930</name>
    <name evidence="2" type="ordered locus">KNAG_0A07930</name>
</gene>
<proteinExistence type="predicted"/>
<dbReference type="InterPro" id="IPR027267">
    <property type="entry name" value="AH/BAR_dom_sf"/>
</dbReference>
<evidence type="ECO:0008006" key="4">
    <source>
        <dbReference type="Google" id="ProtNLM"/>
    </source>
</evidence>
<dbReference type="KEGG" id="kng:KNAG_0A07930"/>
<feature type="compositionally biased region" description="Acidic residues" evidence="1">
    <location>
        <begin position="169"/>
        <end position="197"/>
    </location>
</feature>
<reference evidence="3" key="2">
    <citation type="submission" date="2012-08" db="EMBL/GenBank/DDBJ databases">
        <title>Genome sequence of Kazachstania naganishii.</title>
        <authorList>
            <person name="Gordon J.L."/>
            <person name="Armisen D."/>
            <person name="Proux-Wera E."/>
            <person name="OhEigeartaigh S.S."/>
            <person name="Byrne K.P."/>
            <person name="Wolfe K.H."/>
        </authorList>
    </citation>
    <scope>NUCLEOTIDE SEQUENCE [LARGE SCALE GENOMIC DNA]</scope>
    <source>
        <strain evidence="3">ATCC MYA-139 / BCRC 22969 / CBS 8797 / CCRC 22969 / KCTC 17520 / NBRC 10181 / NCYC 3082</strain>
    </source>
</reference>
<evidence type="ECO:0000313" key="2">
    <source>
        <dbReference type="EMBL" id="CCK68446.1"/>
    </source>
</evidence>
<name>J7S490_HUIN7</name>
<dbReference type="SUPFAM" id="SSF103657">
    <property type="entry name" value="BAR/IMD domain-like"/>
    <property type="match status" value="1"/>
</dbReference>
<dbReference type="EMBL" id="HE978314">
    <property type="protein sequence ID" value="CCK68446.1"/>
    <property type="molecule type" value="Genomic_DNA"/>
</dbReference>
<keyword evidence="3" id="KW-1185">Reference proteome</keyword>
<dbReference type="Proteomes" id="UP000006310">
    <property type="component" value="Chromosome 1"/>
</dbReference>
<sequence>MFSNFSLDKLTSTITNAAQSAQDTIHNTILSPDAQTKLQFLKTTRYFQEKVGTISEDEIAKLPEGYQRLQEKSEAMEKVLKRLLVVTKTFELEGYDYPPNVTESLNHWWNEDENKKKKTQDFGDSSILNRSFAIAIGKAVLDSQYILSDLKEQQKTRGTEEKKVKREEEAEAAEEEDEADDGEQEAEDEEEEEEDIDMNNMISAFGLWSNCYKNIDQSKAEMDSMIVKEFNQKLTDMLEIDFKTVHKLCTRVQDSRLEFDTLRHKLKLKELEKEARRQVMEEVAEQQAEASGEPVRKRKSRAHGAQGGRKSTTEEAEKTSASENDSSKKSGKASGKSKKGKETAEEPQTEPKEAPPAAEAKEEPPAKETAPAKESNEAEEEENKLLERLEDEFVSNITAAVEKMTELTDSSELISLVKLFQNIQLVHYRQCVQELEASMKSLDELEAESLFE</sequence>
<protein>
    <recommendedName>
        <fullName evidence="4">BAR domain-containing protein</fullName>
    </recommendedName>
</protein>
<dbReference type="OMA" id="YRQCVQE"/>
<dbReference type="AlphaFoldDB" id="J7S490"/>
<dbReference type="eggNOG" id="ENOG502QZYP">
    <property type="taxonomic scope" value="Eukaryota"/>
</dbReference>
<feature type="compositionally biased region" description="Basic and acidic residues" evidence="1">
    <location>
        <begin position="311"/>
        <end position="328"/>
    </location>
</feature>
<dbReference type="InterPro" id="IPR018859">
    <property type="entry name" value="BAR_dom-cont"/>
</dbReference>
<evidence type="ECO:0000256" key="1">
    <source>
        <dbReference type="SAM" id="MobiDB-lite"/>
    </source>
</evidence>
<accession>J7S490</accession>
<dbReference type="OrthoDB" id="5549748at2759"/>
<feature type="compositionally biased region" description="Basic and acidic residues" evidence="1">
    <location>
        <begin position="156"/>
        <end position="168"/>
    </location>
</feature>
<evidence type="ECO:0000313" key="3">
    <source>
        <dbReference type="Proteomes" id="UP000006310"/>
    </source>
</evidence>
<feature type="compositionally biased region" description="Basic residues" evidence="1">
    <location>
        <begin position="329"/>
        <end position="339"/>
    </location>
</feature>
<dbReference type="HOGENOM" id="CLU_059029_0_0_1"/>
<dbReference type="Pfam" id="PF10455">
    <property type="entry name" value="BAR_2"/>
    <property type="match status" value="1"/>
</dbReference>
<dbReference type="RefSeq" id="XP_022462692.1">
    <property type="nucleotide sequence ID" value="XM_022611266.1"/>
</dbReference>